<dbReference type="Proteomes" id="UP000811282">
    <property type="component" value="Unassembled WGS sequence"/>
</dbReference>
<evidence type="ECO:0000256" key="1">
    <source>
        <dbReference type="SAM" id="Phobius"/>
    </source>
</evidence>
<evidence type="ECO:0000313" key="2">
    <source>
        <dbReference type="EMBL" id="MBT9433265.1"/>
    </source>
</evidence>
<organism evidence="2 3">
    <name type="scientific">Candidatus Sodalis endolongispinus</name>
    <dbReference type="NCBI Taxonomy" id="2812662"/>
    <lineage>
        <taxon>Bacteria</taxon>
        <taxon>Pseudomonadati</taxon>
        <taxon>Pseudomonadota</taxon>
        <taxon>Gammaproteobacteria</taxon>
        <taxon>Enterobacterales</taxon>
        <taxon>Bruguierivoracaceae</taxon>
        <taxon>Sodalis</taxon>
    </lineage>
</organism>
<evidence type="ECO:0000313" key="3">
    <source>
        <dbReference type="Proteomes" id="UP000811282"/>
    </source>
</evidence>
<keyword evidence="1" id="KW-0812">Transmembrane</keyword>
<gene>
    <name evidence="2" type="ORF">JZM24_16160</name>
</gene>
<proteinExistence type="predicted"/>
<name>A0ABS5YDZ6_9GAMM</name>
<keyword evidence="3" id="KW-1185">Reference proteome</keyword>
<keyword evidence="1" id="KW-1133">Transmembrane helix</keyword>
<protein>
    <submittedName>
        <fullName evidence="2">Uncharacterized protein</fullName>
    </submittedName>
</protein>
<accession>A0ABS5YDZ6</accession>
<sequence>MLLMRPQTWEAWDDRLGYCIQSALRTTAGALAHRGGLLSFQPVEGRWTLLLSAAPAPMMGALAGAIDRLRSLTAAEYQHGLWRRQADWLQREADIPARALLQALAQWLDRTLTARDESLFPVEKPRLDGLHWQALLYGSESTPLARLLSPFPGSIVPPASPAVAPLPPNAWLQVSSLHSEAALLVFAHSLRVRRPQKPPGGYWRCCISRASSSTCASLSKLAILSVAVSITPPITTAFYFCCNRRGVMRRRCTPISRTFWRTCPSPWLRCPPSRWRRSRYR</sequence>
<comment type="caution">
    <text evidence="2">The sequence shown here is derived from an EMBL/GenBank/DDBJ whole genome shotgun (WGS) entry which is preliminary data.</text>
</comment>
<keyword evidence="1" id="KW-0472">Membrane</keyword>
<feature type="transmembrane region" description="Helical" evidence="1">
    <location>
        <begin position="221"/>
        <end position="241"/>
    </location>
</feature>
<dbReference type="EMBL" id="JAFJYC010000002">
    <property type="protein sequence ID" value="MBT9433265.1"/>
    <property type="molecule type" value="Genomic_DNA"/>
</dbReference>
<reference evidence="2 3" key="1">
    <citation type="journal article" date="2021" name="Genome Biol. Evol.">
        <title>The evolution of interdependence in a four-way mealybug symbiosis.</title>
        <authorList>
            <person name="Garber A.I."/>
            <person name="Kupper M."/>
            <person name="Laetsch D.R."/>
            <person name="Weldon S.R."/>
            <person name="Ladinsky M.S."/>
            <person name="Bjorkman P.J."/>
            <person name="McCutcheon J.P."/>
        </authorList>
    </citation>
    <scope>NUCLEOTIDE SEQUENCE [LARGE SCALE GENOMIC DNA]</scope>
    <source>
        <strain evidence="2">SOD</strain>
    </source>
</reference>